<dbReference type="AlphaFoldDB" id="C5J8H1"/>
<reference evidence="1" key="1">
    <citation type="journal article" date="2010" name="Insect Mol. Biol.">
        <title>Genome annotation and comparative analyses of the odorant-binding proteins and chemosensory proteins in the pea aphid Acyrthosiphon pisum.</title>
        <authorList>
            <person name="Zhou J.J."/>
            <person name="Vieira F.G."/>
            <person name="He X.L."/>
            <person name="Smadja C."/>
            <person name="Liu R."/>
            <person name="Rozas J."/>
            <person name="Field L.M."/>
        </authorList>
    </citation>
    <scope>NUCLEOTIDE SEQUENCE</scope>
    <source>
        <tissue evidence="1">Whole insect</tissue>
    </source>
</reference>
<dbReference type="Pfam" id="PF01395">
    <property type="entry name" value="PBP_GOBP"/>
    <property type="match status" value="1"/>
</dbReference>
<dbReference type="SMR" id="C5J8H1"/>
<dbReference type="GO" id="GO:0005549">
    <property type="term" value="F:odorant binding"/>
    <property type="evidence" value="ECO:0007669"/>
    <property type="project" value="InterPro"/>
</dbReference>
<dbReference type="HOGENOM" id="CLU_1761039_0_0_1"/>
<dbReference type="CDD" id="cd23992">
    <property type="entry name" value="PBP_GOBP"/>
    <property type="match status" value="1"/>
</dbReference>
<gene>
    <name evidence="1" type="primary">obp5</name>
</gene>
<dbReference type="Gene3D" id="1.10.238.20">
    <property type="entry name" value="Pheromone/general odorant binding protein domain"/>
    <property type="match status" value="1"/>
</dbReference>
<protein>
    <submittedName>
        <fullName evidence="1">Odorant-binding protein RproOBP5</fullName>
    </submittedName>
</protein>
<evidence type="ECO:0000313" key="1">
    <source>
        <dbReference type="EMBL" id="CAX63264.1"/>
    </source>
</evidence>
<dbReference type="EMBL" id="FN293396">
    <property type="protein sequence ID" value="CAX63264.1"/>
    <property type="molecule type" value="mRNA"/>
</dbReference>
<proteinExistence type="evidence at transcript level"/>
<dbReference type="InterPro" id="IPR036728">
    <property type="entry name" value="PBP_GOBP_sf"/>
</dbReference>
<organism evidence="1">
    <name type="scientific">Rhodnius prolixus</name>
    <name type="common">Triatomid bug</name>
    <dbReference type="NCBI Taxonomy" id="13249"/>
    <lineage>
        <taxon>Eukaryota</taxon>
        <taxon>Metazoa</taxon>
        <taxon>Ecdysozoa</taxon>
        <taxon>Arthropoda</taxon>
        <taxon>Hexapoda</taxon>
        <taxon>Insecta</taxon>
        <taxon>Pterygota</taxon>
        <taxon>Neoptera</taxon>
        <taxon>Paraneoptera</taxon>
        <taxon>Hemiptera</taxon>
        <taxon>Heteroptera</taxon>
        <taxon>Panheteroptera</taxon>
        <taxon>Cimicomorpha</taxon>
        <taxon>Reduviidae</taxon>
        <taxon>Triatominae</taxon>
        <taxon>Rhodnius</taxon>
    </lineage>
</organism>
<sequence length="125" mass="14162">MTKTKLAELEAKKMSECLKNSGVNITTLSGYLNEESNNTPKEFKCVFGCFIEEMGYGKDTKPLWDIMEEVHKIEYGVKEDKEKALKIVETCKIIVPEEVEDSCELGFGRHSCYTAQARKLGLTLE</sequence>
<dbReference type="SUPFAM" id="SSF47565">
    <property type="entry name" value="Insect pheromone/odorant-binding proteins"/>
    <property type="match status" value="1"/>
</dbReference>
<accession>C5J8H1</accession>
<dbReference type="VEuPathDB" id="VectorBase:RPRC004407"/>
<name>C5J8H1_RHOPR</name>
<dbReference type="SMART" id="SM00708">
    <property type="entry name" value="PhBP"/>
    <property type="match status" value="1"/>
</dbReference>
<dbReference type="InterPro" id="IPR006170">
    <property type="entry name" value="PBP/GOBP"/>
</dbReference>